<dbReference type="InterPro" id="IPR005823">
    <property type="entry name" value="Ribosomal_uL13_bac-type"/>
</dbReference>
<evidence type="ECO:0000313" key="7">
    <source>
        <dbReference type="EMBL" id="OGY30584.1"/>
    </source>
</evidence>
<evidence type="ECO:0000256" key="6">
    <source>
        <dbReference type="RuleBase" id="RU003878"/>
    </source>
</evidence>
<keyword evidence="3 4" id="KW-0687">Ribonucleoprotein</keyword>
<proteinExistence type="inferred from homology"/>
<dbReference type="InterPro" id="IPR005822">
    <property type="entry name" value="Ribosomal_uL13"/>
</dbReference>
<dbReference type="Gene3D" id="3.90.1180.10">
    <property type="entry name" value="Ribosomal protein L13"/>
    <property type="match status" value="1"/>
</dbReference>
<keyword evidence="2 4" id="KW-0689">Ribosomal protein</keyword>
<dbReference type="GO" id="GO:0003735">
    <property type="term" value="F:structural constituent of ribosome"/>
    <property type="evidence" value="ECO:0007669"/>
    <property type="project" value="InterPro"/>
</dbReference>
<reference evidence="7 8" key="1">
    <citation type="journal article" date="2016" name="Nat. Commun.">
        <title>Thousands of microbial genomes shed light on interconnected biogeochemical processes in an aquifer system.</title>
        <authorList>
            <person name="Anantharaman K."/>
            <person name="Brown C.T."/>
            <person name="Hug L.A."/>
            <person name="Sharon I."/>
            <person name="Castelle C.J."/>
            <person name="Probst A.J."/>
            <person name="Thomas B.C."/>
            <person name="Singh A."/>
            <person name="Wilkins M.J."/>
            <person name="Karaoz U."/>
            <person name="Brodie E.L."/>
            <person name="Williams K.H."/>
            <person name="Hubbard S.S."/>
            <person name="Banfield J.F."/>
        </authorList>
    </citation>
    <scope>NUCLEOTIDE SEQUENCE [LARGE SCALE GENOMIC DNA]</scope>
</reference>
<comment type="function">
    <text evidence="4 6">This protein is one of the early assembly proteins of the 50S ribosomal subunit, although it is not seen to bind rRNA by itself. It is important during the early stages of 50S assembly.</text>
</comment>
<comment type="subunit">
    <text evidence="4">Part of the 50S ribosomal subunit.</text>
</comment>
<dbReference type="PANTHER" id="PTHR11545">
    <property type="entry name" value="RIBOSOMAL PROTEIN L13"/>
    <property type="match status" value="1"/>
</dbReference>
<dbReference type="CDD" id="cd00392">
    <property type="entry name" value="Ribosomal_L13"/>
    <property type="match status" value="1"/>
</dbReference>
<dbReference type="Pfam" id="PF00572">
    <property type="entry name" value="Ribosomal_L13"/>
    <property type="match status" value="1"/>
</dbReference>
<name>A0A1G1WSC1_9BACT</name>
<dbReference type="InterPro" id="IPR036899">
    <property type="entry name" value="Ribosomal_uL13_sf"/>
</dbReference>
<organism evidence="7 8">
    <name type="scientific">Candidatus Woykebacteria bacterium RIFCSPLOWO2_01_FULL_41_12</name>
    <dbReference type="NCBI Taxonomy" id="1802604"/>
    <lineage>
        <taxon>Bacteria</taxon>
        <taxon>Candidatus Woykeibacteriota</taxon>
    </lineage>
</organism>
<evidence type="ECO:0000256" key="5">
    <source>
        <dbReference type="RuleBase" id="RU003877"/>
    </source>
</evidence>
<comment type="caution">
    <text evidence="7">The sequence shown here is derived from an EMBL/GenBank/DDBJ whole genome shotgun (WGS) entry which is preliminary data.</text>
</comment>
<dbReference type="NCBIfam" id="TIGR01066">
    <property type="entry name" value="rplM_bact"/>
    <property type="match status" value="1"/>
</dbReference>
<evidence type="ECO:0000256" key="2">
    <source>
        <dbReference type="ARBA" id="ARBA00022980"/>
    </source>
</evidence>
<dbReference type="PROSITE" id="PS00783">
    <property type="entry name" value="RIBOSOMAL_L13"/>
    <property type="match status" value="1"/>
</dbReference>
<evidence type="ECO:0000313" key="8">
    <source>
        <dbReference type="Proteomes" id="UP000179279"/>
    </source>
</evidence>
<comment type="similarity">
    <text evidence="1 4 5">Belongs to the universal ribosomal protein uL13 family.</text>
</comment>
<dbReference type="AlphaFoldDB" id="A0A1G1WSC1"/>
<evidence type="ECO:0000256" key="4">
    <source>
        <dbReference type="HAMAP-Rule" id="MF_01366"/>
    </source>
</evidence>
<dbReference type="Proteomes" id="UP000179279">
    <property type="component" value="Unassembled WGS sequence"/>
</dbReference>
<evidence type="ECO:0000256" key="3">
    <source>
        <dbReference type="ARBA" id="ARBA00023274"/>
    </source>
</evidence>
<dbReference type="PANTHER" id="PTHR11545:SF2">
    <property type="entry name" value="LARGE RIBOSOMAL SUBUNIT PROTEIN UL13M"/>
    <property type="match status" value="1"/>
</dbReference>
<gene>
    <name evidence="4 6" type="primary">rplM</name>
    <name evidence="7" type="ORF">A3A57_02240</name>
</gene>
<dbReference type="EMBL" id="MHDA01000048">
    <property type="protein sequence ID" value="OGY30584.1"/>
    <property type="molecule type" value="Genomic_DNA"/>
</dbReference>
<dbReference type="InterPro" id="IPR023563">
    <property type="entry name" value="Ribosomal_uL13_CS"/>
</dbReference>
<dbReference type="GO" id="GO:0003729">
    <property type="term" value="F:mRNA binding"/>
    <property type="evidence" value="ECO:0007669"/>
    <property type="project" value="TreeGrafter"/>
</dbReference>
<dbReference type="HAMAP" id="MF_01366">
    <property type="entry name" value="Ribosomal_uL13"/>
    <property type="match status" value="1"/>
</dbReference>
<dbReference type="GO" id="GO:0006412">
    <property type="term" value="P:translation"/>
    <property type="evidence" value="ECO:0007669"/>
    <property type="project" value="UniProtKB-UniRule"/>
</dbReference>
<evidence type="ECO:0000256" key="1">
    <source>
        <dbReference type="ARBA" id="ARBA00006227"/>
    </source>
</evidence>
<dbReference type="GO" id="GO:0017148">
    <property type="term" value="P:negative regulation of translation"/>
    <property type="evidence" value="ECO:0007669"/>
    <property type="project" value="TreeGrafter"/>
</dbReference>
<accession>A0A1G1WSC1</accession>
<dbReference type="GO" id="GO:0022625">
    <property type="term" value="C:cytosolic large ribosomal subunit"/>
    <property type="evidence" value="ECO:0007669"/>
    <property type="project" value="TreeGrafter"/>
</dbReference>
<protein>
    <recommendedName>
        <fullName evidence="4">Large ribosomal subunit protein uL13</fullName>
    </recommendedName>
</protein>
<dbReference type="SUPFAM" id="SSF52161">
    <property type="entry name" value="Ribosomal protein L13"/>
    <property type="match status" value="1"/>
</dbReference>
<dbReference type="PIRSF" id="PIRSF002181">
    <property type="entry name" value="Ribosomal_L13"/>
    <property type="match status" value="1"/>
</dbReference>
<sequence length="148" mass="16993">MKQATTKEKNNIKTKLPERKWYLVDASGKVLGRLATRIATLLMGKSKVDWQPHLDKGDYVIVINAKDVAVTGTKEENKMYYRYSGYPGGLREEKLKSLRQRKPQDIIYHAVKGMLPGTRLGRSMLKKLYVYEGENQPHEAQKAEKLEV</sequence>